<organism evidence="2 3">
    <name type="scientific">Allacma fusca</name>
    <dbReference type="NCBI Taxonomy" id="39272"/>
    <lineage>
        <taxon>Eukaryota</taxon>
        <taxon>Metazoa</taxon>
        <taxon>Ecdysozoa</taxon>
        <taxon>Arthropoda</taxon>
        <taxon>Hexapoda</taxon>
        <taxon>Collembola</taxon>
        <taxon>Symphypleona</taxon>
        <taxon>Sminthuridae</taxon>
        <taxon>Allacma</taxon>
    </lineage>
</organism>
<protein>
    <submittedName>
        <fullName evidence="2">Uncharacterized protein</fullName>
    </submittedName>
</protein>
<dbReference type="GO" id="GO:0000785">
    <property type="term" value="C:chromatin"/>
    <property type="evidence" value="ECO:0007669"/>
    <property type="project" value="TreeGrafter"/>
</dbReference>
<dbReference type="PANTHER" id="PTHR11199">
    <property type="entry name" value="STROMAL ANTIGEN"/>
    <property type="match status" value="1"/>
</dbReference>
<dbReference type="GO" id="GO:0005634">
    <property type="term" value="C:nucleus"/>
    <property type="evidence" value="ECO:0007669"/>
    <property type="project" value="TreeGrafter"/>
</dbReference>
<dbReference type="AlphaFoldDB" id="A0A8J2KH27"/>
<dbReference type="GO" id="GO:0003682">
    <property type="term" value="F:chromatin binding"/>
    <property type="evidence" value="ECO:0007669"/>
    <property type="project" value="TreeGrafter"/>
</dbReference>
<comment type="caution">
    <text evidence="2">The sequence shown here is derived from an EMBL/GenBank/DDBJ whole genome shotgun (WGS) entry which is preliminary data.</text>
</comment>
<dbReference type="EMBL" id="CAJVCH010279546">
    <property type="protein sequence ID" value="CAG7734956.1"/>
    <property type="molecule type" value="Genomic_DNA"/>
</dbReference>
<keyword evidence="3" id="KW-1185">Reference proteome</keyword>
<gene>
    <name evidence="2" type="ORF">AFUS01_LOCUS23315</name>
</gene>
<dbReference type="InterPro" id="IPR039662">
    <property type="entry name" value="Cohesin_Scc3/SA"/>
</dbReference>
<dbReference type="PANTHER" id="PTHR11199:SF0">
    <property type="entry name" value="LD34181P-RELATED"/>
    <property type="match status" value="1"/>
</dbReference>
<comment type="similarity">
    <text evidence="1">Belongs to the SCC3 family.</text>
</comment>
<dbReference type="GO" id="GO:0008278">
    <property type="term" value="C:cohesin complex"/>
    <property type="evidence" value="ECO:0007669"/>
    <property type="project" value="TreeGrafter"/>
</dbReference>
<sequence length="284" mass="32450">MGVVKDAVSICYFTLVWSMKSIKEQEEEGDVEQEAILSKVHDLKKLTKRLLVALRLFLSNESPCQELKEPAFTAICDTLLLFSKKDGDEFWKVNFAMTVDQSFVKLLTRFLIDTVFEADSIADGICFVFLRESTAAKNRTNVILFCKLLIFNIIEPKYTADVFRYYLKYFSEFGDIFKIALDHIRKTDHTMFANLLISTLIKLYEDSASPDGILHLYNLAKRFSLLFGIDASKYQPALIALHREGIHFAVHSFEAERLTPPVNLSFLKVLIEFSGKLTGSSKKI</sequence>
<name>A0A8J2KH27_9HEXA</name>
<evidence type="ECO:0000256" key="1">
    <source>
        <dbReference type="ARBA" id="ARBA00005486"/>
    </source>
</evidence>
<feature type="non-terminal residue" evidence="2">
    <location>
        <position position="1"/>
    </location>
</feature>
<reference evidence="2" key="1">
    <citation type="submission" date="2021-06" db="EMBL/GenBank/DDBJ databases">
        <authorList>
            <person name="Hodson N. C."/>
            <person name="Mongue J. A."/>
            <person name="Jaron S. K."/>
        </authorList>
    </citation>
    <scope>NUCLEOTIDE SEQUENCE</scope>
</reference>
<evidence type="ECO:0000313" key="2">
    <source>
        <dbReference type="EMBL" id="CAG7734956.1"/>
    </source>
</evidence>
<dbReference type="GO" id="GO:0007062">
    <property type="term" value="P:sister chromatid cohesion"/>
    <property type="evidence" value="ECO:0007669"/>
    <property type="project" value="TreeGrafter"/>
</dbReference>
<evidence type="ECO:0000313" key="3">
    <source>
        <dbReference type="Proteomes" id="UP000708208"/>
    </source>
</evidence>
<dbReference type="Proteomes" id="UP000708208">
    <property type="component" value="Unassembled WGS sequence"/>
</dbReference>
<proteinExistence type="inferred from homology"/>
<accession>A0A8J2KH27</accession>
<dbReference type="OrthoDB" id="498590at2759"/>